<dbReference type="AlphaFoldDB" id="X0RYU2"/>
<dbReference type="EMBL" id="BARS01008099">
    <property type="protein sequence ID" value="GAF73974.1"/>
    <property type="molecule type" value="Genomic_DNA"/>
</dbReference>
<comment type="caution">
    <text evidence="1">The sequence shown here is derived from an EMBL/GenBank/DDBJ whole genome shotgun (WGS) entry which is preliminary data.</text>
</comment>
<evidence type="ECO:0000313" key="1">
    <source>
        <dbReference type="EMBL" id="GAF73974.1"/>
    </source>
</evidence>
<proteinExistence type="predicted"/>
<sequence>HTEPIRDRSWERELEEIEEYVIECLISNNLDIYLTVLVDIVFTSESENRPLYSVIEEPVIYRFLKGYIMRGIESAKKIKEASSAMLPQGGAGPG</sequence>
<protein>
    <submittedName>
        <fullName evidence="1">Uncharacterized protein</fullName>
    </submittedName>
</protein>
<reference evidence="1" key="1">
    <citation type="journal article" date="2014" name="Front. Microbiol.">
        <title>High frequency of phylogenetically diverse reductive dehalogenase-homologous genes in deep subseafloor sedimentary metagenomes.</title>
        <authorList>
            <person name="Kawai M."/>
            <person name="Futagami T."/>
            <person name="Toyoda A."/>
            <person name="Takaki Y."/>
            <person name="Nishi S."/>
            <person name="Hori S."/>
            <person name="Arai W."/>
            <person name="Tsubouchi T."/>
            <person name="Morono Y."/>
            <person name="Uchiyama I."/>
            <person name="Ito T."/>
            <person name="Fujiyama A."/>
            <person name="Inagaki F."/>
            <person name="Takami H."/>
        </authorList>
    </citation>
    <scope>NUCLEOTIDE SEQUENCE</scope>
    <source>
        <strain evidence="1">Expedition CK06-06</strain>
    </source>
</reference>
<accession>X0RYU2</accession>
<organism evidence="1">
    <name type="scientific">marine sediment metagenome</name>
    <dbReference type="NCBI Taxonomy" id="412755"/>
    <lineage>
        <taxon>unclassified sequences</taxon>
        <taxon>metagenomes</taxon>
        <taxon>ecological metagenomes</taxon>
    </lineage>
</organism>
<gene>
    <name evidence="1" type="ORF">S01H1_15521</name>
</gene>
<name>X0RYU2_9ZZZZ</name>
<feature type="non-terminal residue" evidence="1">
    <location>
        <position position="1"/>
    </location>
</feature>